<reference evidence="3" key="1">
    <citation type="journal article" date="2013" name="Genome Announc.">
        <title>Draft genome sequence of Pseudozyma brasiliensis sp. nov. strain GHG001, a high producer of endo-1,4-xylanase isolated from an insect pest of sugarcane.</title>
        <authorList>
            <person name="Oliveira J.V.D.C."/>
            <person name="dos Santos R.A.C."/>
            <person name="Borges T.A."/>
            <person name="Riano-Pachon D.M."/>
            <person name="Goldman G.H."/>
        </authorList>
    </citation>
    <scope>NUCLEOTIDE SEQUENCE [LARGE SCALE GENOMIC DNA]</scope>
    <source>
        <strain evidence="3">GHG001</strain>
    </source>
</reference>
<feature type="region of interest" description="Disordered" evidence="1">
    <location>
        <begin position="179"/>
        <end position="271"/>
    </location>
</feature>
<evidence type="ECO:0000313" key="2">
    <source>
        <dbReference type="EMBL" id="EST08879.1"/>
    </source>
</evidence>
<dbReference type="HOGENOM" id="CLU_739929_0_0_1"/>
<dbReference type="GeneID" id="27417406"/>
<keyword evidence="3" id="KW-1185">Reference proteome</keyword>
<feature type="region of interest" description="Disordered" evidence="1">
    <location>
        <begin position="282"/>
        <end position="301"/>
    </location>
</feature>
<dbReference type="eggNOG" id="ENOG502TEV1">
    <property type="taxonomic scope" value="Eukaryota"/>
</dbReference>
<evidence type="ECO:0000313" key="3">
    <source>
        <dbReference type="Proteomes" id="UP000019377"/>
    </source>
</evidence>
<protein>
    <submittedName>
        <fullName evidence="2">Uncharacterized protein</fullName>
    </submittedName>
</protein>
<dbReference type="AlphaFoldDB" id="V5F0U2"/>
<name>V5F0U2_KALBG</name>
<organism evidence="2 3">
    <name type="scientific">Kalmanozyma brasiliensis (strain GHG001)</name>
    <name type="common">Yeast</name>
    <name type="synonym">Pseudozyma brasiliensis</name>
    <dbReference type="NCBI Taxonomy" id="1365824"/>
    <lineage>
        <taxon>Eukaryota</taxon>
        <taxon>Fungi</taxon>
        <taxon>Dikarya</taxon>
        <taxon>Basidiomycota</taxon>
        <taxon>Ustilaginomycotina</taxon>
        <taxon>Ustilaginomycetes</taxon>
        <taxon>Ustilaginales</taxon>
        <taxon>Ustilaginaceae</taxon>
        <taxon>Kalmanozyma</taxon>
    </lineage>
</organism>
<accession>V5F0U2</accession>
<feature type="compositionally biased region" description="Pro residues" evidence="1">
    <location>
        <begin position="221"/>
        <end position="236"/>
    </location>
</feature>
<sequence length="374" mass="40401">MAIRDTWLVSERKGSVSTLATSPSSSFAPRKSISAMGLDTEDQLSQHLSLQERLRQIREKRLPEEADDTESVVSLSLTEEIALYTTDVQTVEANAGRARRSVGNAEMAGSPFVWNLPDWGNGRLERLPELSPAPELVIADPFARSRRGTAISMQRGESGMLDPVLSPVPAYSPTVISSEDASLGHGEGVQWSTASPFGAPRPSLAQTSSWYSAEDHSPTSPGFPPASPLPPSPVSPLPVESLRSRTAEMRASLRPTSTARSPHSPRSFGISETSYEMRATSRLSYSHPRPPVDYESENGSQYSATPRLVGADWGGSPMSSLFECQTPHQAMFDVTEAKEEDGEDLHEQFCSVLLLDLGDGRTVGLGGERGLMAC</sequence>
<dbReference type="Proteomes" id="UP000019377">
    <property type="component" value="Unassembled WGS sequence"/>
</dbReference>
<evidence type="ECO:0000256" key="1">
    <source>
        <dbReference type="SAM" id="MobiDB-lite"/>
    </source>
</evidence>
<dbReference type="EMBL" id="KI545856">
    <property type="protein sequence ID" value="EST08879.1"/>
    <property type="molecule type" value="Genomic_DNA"/>
</dbReference>
<proteinExistence type="predicted"/>
<dbReference type="OrthoDB" id="2554011at2759"/>
<gene>
    <name evidence="2" type="ORF">PSEUBRA_SCAF14g01613</name>
</gene>